<dbReference type="EMBL" id="CCAG010005890">
    <property type="status" value="NOT_ANNOTATED_CDS"/>
    <property type="molecule type" value="Genomic_DNA"/>
</dbReference>
<dbReference type="Proteomes" id="UP000092444">
    <property type="component" value="Unassembled WGS sequence"/>
</dbReference>
<evidence type="ECO:0000256" key="2">
    <source>
        <dbReference type="ARBA" id="ARBA00022692"/>
    </source>
</evidence>
<feature type="transmembrane region" description="Helical" evidence="5">
    <location>
        <begin position="395"/>
        <end position="414"/>
    </location>
</feature>
<feature type="transmembrane region" description="Helical" evidence="5">
    <location>
        <begin position="369"/>
        <end position="389"/>
    </location>
</feature>
<keyword evidence="8" id="KW-1185">Reference proteome</keyword>
<dbReference type="EnsemblMetazoa" id="GMOY010774-RA">
    <property type="protein sequence ID" value="GMOY010774-PA"/>
    <property type="gene ID" value="GMOY010774"/>
</dbReference>
<evidence type="ECO:0000256" key="4">
    <source>
        <dbReference type="ARBA" id="ARBA00023136"/>
    </source>
</evidence>
<evidence type="ECO:0000313" key="8">
    <source>
        <dbReference type="Proteomes" id="UP000092444"/>
    </source>
</evidence>
<dbReference type="AlphaFoldDB" id="A0A1B0GBU3"/>
<keyword evidence="2 5" id="KW-0812">Transmembrane</keyword>
<dbReference type="SUPFAM" id="SSF52091">
    <property type="entry name" value="SpoIIaa-like"/>
    <property type="match status" value="1"/>
</dbReference>
<feature type="domain" description="SLC26A/SulP transporter" evidence="6">
    <location>
        <begin position="72"/>
        <end position="417"/>
    </location>
</feature>
<dbReference type="Pfam" id="PF00916">
    <property type="entry name" value="Sulfate_transp"/>
    <property type="match status" value="1"/>
</dbReference>
<dbReference type="Gene3D" id="3.30.750.24">
    <property type="entry name" value="STAS domain"/>
    <property type="match status" value="1"/>
</dbReference>
<evidence type="ECO:0000256" key="5">
    <source>
        <dbReference type="SAM" id="Phobius"/>
    </source>
</evidence>
<dbReference type="GO" id="GO:0016020">
    <property type="term" value="C:membrane"/>
    <property type="evidence" value="ECO:0007669"/>
    <property type="project" value="UniProtKB-SubCell"/>
</dbReference>
<proteinExistence type="predicted"/>
<dbReference type="InterPro" id="IPR001902">
    <property type="entry name" value="SLC26A/SulP_fam"/>
</dbReference>
<protein>
    <recommendedName>
        <fullName evidence="6">SLC26A/SulP transporter domain-containing protein</fullName>
    </recommendedName>
</protein>
<organism evidence="7 8">
    <name type="scientific">Glossina morsitans morsitans</name>
    <name type="common">Savannah tsetse fly</name>
    <dbReference type="NCBI Taxonomy" id="37546"/>
    <lineage>
        <taxon>Eukaryota</taxon>
        <taxon>Metazoa</taxon>
        <taxon>Ecdysozoa</taxon>
        <taxon>Arthropoda</taxon>
        <taxon>Hexapoda</taxon>
        <taxon>Insecta</taxon>
        <taxon>Pterygota</taxon>
        <taxon>Neoptera</taxon>
        <taxon>Endopterygota</taxon>
        <taxon>Diptera</taxon>
        <taxon>Brachycera</taxon>
        <taxon>Muscomorpha</taxon>
        <taxon>Hippoboscoidea</taxon>
        <taxon>Glossinidae</taxon>
        <taxon>Glossina</taxon>
    </lineage>
</organism>
<keyword evidence="3 5" id="KW-1133">Transmembrane helix</keyword>
<dbReference type="GO" id="GO:0055085">
    <property type="term" value="P:transmembrane transport"/>
    <property type="evidence" value="ECO:0007669"/>
    <property type="project" value="InterPro"/>
</dbReference>
<dbReference type="PANTHER" id="PTHR11814">
    <property type="entry name" value="SULFATE TRANSPORTER"/>
    <property type="match status" value="1"/>
</dbReference>
<feature type="transmembrane region" description="Helical" evidence="5">
    <location>
        <begin position="251"/>
        <end position="275"/>
    </location>
</feature>
<dbReference type="InterPro" id="IPR011547">
    <property type="entry name" value="SLC26A/SulP_dom"/>
</dbReference>
<dbReference type="InterPro" id="IPR036513">
    <property type="entry name" value="STAS_dom_sf"/>
</dbReference>
<feature type="transmembrane region" description="Helical" evidence="5">
    <location>
        <begin position="221"/>
        <end position="239"/>
    </location>
</feature>
<accession>A0A1B0GBU3</accession>
<feature type="transmembrane region" description="Helical" evidence="5">
    <location>
        <begin position="146"/>
        <end position="170"/>
    </location>
</feature>
<feature type="transmembrane region" description="Helical" evidence="5">
    <location>
        <begin position="76"/>
        <end position="96"/>
    </location>
</feature>
<sequence length="552" mass="60666">MSEFTAPVTATAVSVPSTTSPLSLGEADLYKEQLPPLGRKLRIALITCCRPQTIVQKFPIISWLPRYQWSYLLQDFIAGFTVGLTTIPQAIAYGVVAGLEPQYGLYSAFMGCFTYIIFGSCKDVTIATTAIMALMVQPYASISPDYAILLCFLAGCTILLLGLCNLGVLVRFISIPVITGFTIAAAITIASAQINNLVGLVSPSKALIPSWKFFFTHLNKISRNDALLGATSLVFLLIMKKTKDISYGNRIFWKYVSLSRNACTVIIGTFLAFILSRDGSQPFRVTGNITAGLPPFRPPPFSTNVNGTTVPFTEMISTVGKIVNASQEMVALGMCNILASFVSSMPVTGSFTRTAVNNASGVKTPLGGLVTGSLVLMALAFLTQTFYYIPKSTLASIIIAAMISLFILEFRIWYTQRYNYELLISEEVFGLVTIKQKLDYASAEYVKEKIVTFVHRHQSEGINLVIILGNEIHGIDSTVAANIITLKEDLQVLNCQLLCWNWHISAAGVICRLQPEMRSIFKFNKTIEDIIEEHRSQRLSNKASQNTLYSET</sequence>
<evidence type="ECO:0000313" key="7">
    <source>
        <dbReference type="EnsemblMetazoa" id="GMOY010774-PA"/>
    </source>
</evidence>
<dbReference type="STRING" id="37546.A0A1B0GBU3"/>
<dbReference type="PhylomeDB" id="A0A1B0GBU3"/>
<evidence type="ECO:0000259" key="6">
    <source>
        <dbReference type="Pfam" id="PF00916"/>
    </source>
</evidence>
<reference evidence="7" key="1">
    <citation type="submission" date="2020-05" db="UniProtKB">
        <authorList>
            <consortium name="EnsemblMetazoa"/>
        </authorList>
    </citation>
    <scope>IDENTIFICATION</scope>
    <source>
        <strain evidence="7">Yale</strain>
    </source>
</reference>
<keyword evidence="4 5" id="KW-0472">Membrane</keyword>
<evidence type="ECO:0000256" key="3">
    <source>
        <dbReference type="ARBA" id="ARBA00022989"/>
    </source>
</evidence>
<feature type="transmembrane region" description="Helical" evidence="5">
    <location>
        <begin position="177"/>
        <end position="201"/>
    </location>
</feature>
<dbReference type="VEuPathDB" id="VectorBase:GMOY010774"/>
<feature type="transmembrane region" description="Helical" evidence="5">
    <location>
        <begin position="108"/>
        <end position="134"/>
    </location>
</feature>
<comment type="subcellular location">
    <subcellularLocation>
        <location evidence="1">Membrane</location>
        <topology evidence="1">Multi-pass membrane protein</topology>
    </subcellularLocation>
</comment>
<name>A0A1B0GBU3_GLOMM</name>
<feature type="transmembrane region" description="Helical" evidence="5">
    <location>
        <begin position="329"/>
        <end position="348"/>
    </location>
</feature>
<evidence type="ECO:0000256" key="1">
    <source>
        <dbReference type="ARBA" id="ARBA00004141"/>
    </source>
</evidence>